<dbReference type="InterPro" id="IPR036591">
    <property type="entry name" value="YggU-like_sf"/>
</dbReference>
<comment type="similarity">
    <text evidence="1 2">Belongs to the UPF0235 family.</text>
</comment>
<dbReference type="SMART" id="SM01152">
    <property type="entry name" value="DUF167"/>
    <property type="match status" value="1"/>
</dbReference>
<dbReference type="NCBIfam" id="TIGR00251">
    <property type="entry name" value="DUF167 family protein"/>
    <property type="match status" value="1"/>
</dbReference>
<dbReference type="EMBL" id="BAOS01000003">
    <property type="protein sequence ID" value="GAX59442.1"/>
    <property type="molecule type" value="Genomic_DNA"/>
</dbReference>
<dbReference type="PANTHER" id="PTHR13420">
    <property type="entry name" value="UPF0235 PROTEIN C15ORF40"/>
    <property type="match status" value="1"/>
</dbReference>
<protein>
    <recommendedName>
        <fullName evidence="2">UPF0235 protein SCALIN_C03_0099</fullName>
    </recommendedName>
</protein>
<reference evidence="4" key="1">
    <citation type="journal article" date="2017" name="Environ. Microbiol. Rep.">
        <title>Genetic Diversity of Marine Anaerobic Ammonium-Oxidizing Bacteria as Revealed by Genomic and Proteomic Analyses of 'Candidatus Scalindua japonica'.</title>
        <authorList>
            <person name="Oshiki M."/>
            <person name="Mizuto K."/>
            <person name="Kimura Z."/>
            <person name="Kindaichi T."/>
            <person name="Satoh H."/>
            <person name="Okabe S."/>
        </authorList>
    </citation>
    <scope>NUCLEOTIDE SEQUENCE [LARGE SCALE GENOMIC DNA]</scope>
    <source>
        <strain evidence="4">husup-a2</strain>
    </source>
</reference>
<dbReference type="SUPFAM" id="SSF69786">
    <property type="entry name" value="YggU-like"/>
    <property type="match status" value="1"/>
</dbReference>
<name>A0A286TU75_9BACT</name>
<accession>A0A286TU75</accession>
<gene>
    <name evidence="3" type="ORF">SCALIN_C03_0099</name>
</gene>
<dbReference type="Pfam" id="PF02594">
    <property type="entry name" value="DUF167"/>
    <property type="match status" value="1"/>
</dbReference>
<evidence type="ECO:0000313" key="3">
    <source>
        <dbReference type="EMBL" id="GAX59442.1"/>
    </source>
</evidence>
<evidence type="ECO:0000256" key="1">
    <source>
        <dbReference type="ARBA" id="ARBA00010364"/>
    </source>
</evidence>
<dbReference type="GO" id="GO:0005737">
    <property type="term" value="C:cytoplasm"/>
    <property type="evidence" value="ECO:0007669"/>
    <property type="project" value="TreeGrafter"/>
</dbReference>
<dbReference type="Proteomes" id="UP000218542">
    <property type="component" value="Unassembled WGS sequence"/>
</dbReference>
<evidence type="ECO:0000256" key="2">
    <source>
        <dbReference type="HAMAP-Rule" id="MF_00634"/>
    </source>
</evidence>
<comment type="caution">
    <text evidence="3">The sequence shown here is derived from an EMBL/GenBank/DDBJ whole genome shotgun (WGS) entry which is preliminary data.</text>
</comment>
<dbReference type="AlphaFoldDB" id="A0A286TU75"/>
<proteinExistence type="inferred from homology"/>
<evidence type="ECO:0000313" key="4">
    <source>
        <dbReference type="Proteomes" id="UP000218542"/>
    </source>
</evidence>
<keyword evidence="4" id="KW-1185">Reference proteome</keyword>
<organism evidence="3 4">
    <name type="scientific">Candidatus Scalindua japonica</name>
    <dbReference type="NCBI Taxonomy" id="1284222"/>
    <lineage>
        <taxon>Bacteria</taxon>
        <taxon>Pseudomonadati</taxon>
        <taxon>Planctomycetota</taxon>
        <taxon>Candidatus Brocadiia</taxon>
        <taxon>Candidatus Brocadiales</taxon>
        <taxon>Candidatus Scalinduaceae</taxon>
        <taxon>Candidatus Scalindua</taxon>
    </lineage>
</organism>
<dbReference type="Gene3D" id="3.30.1200.10">
    <property type="entry name" value="YggU-like"/>
    <property type="match status" value="1"/>
</dbReference>
<dbReference type="PANTHER" id="PTHR13420:SF7">
    <property type="entry name" value="UPF0235 PROTEIN C15ORF40"/>
    <property type="match status" value="1"/>
</dbReference>
<dbReference type="InterPro" id="IPR003746">
    <property type="entry name" value="DUF167"/>
</dbReference>
<dbReference type="OrthoDB" id="290224at2"/>
<dbReference type="RefSeq" id="WP_096892565.1">
    <property type="nucleotide sequence ID" value="NZ_BAOS01000003.1"/>
</dbReference>
<sequence length="94" mass="10392">MININAVKDGIVVSVKVQPNASKERVVGEYADQIKIAVTVAPEKGKANKAVVKVLSQWLGIKNSDIQIISGETSRDKKVFIRNINEEDFSRIKI</sequence>
<dbReference type="HAMAP" id="MF_00634">
    <property type="entry name" value="UPF0235"/>
    <property type="match status" value="1"/>
</dbReference>